<dbReference type="Proteomes" id="UP001196565">
    <property type="component" value="Unassembled WGS sequence"/>
</dbReference>
<sequence length="251" mass="27683">MDHIVSLGTACETAYNLRRHYDFATAYPFDWWISGTGGVAHLIRDGAAADLYRVEDLEAWNGGAAIRNTRYDIRLHHEFPRDWRAPGQPVAAGWTEHVATPRRRTAHLTRRFFGLAGTARSVVFFRMFGQADSSEADTLALLNALQHRFAAVPTGVVFVNHRGPSPGNWPIEHITVGRRGDWRGDSGAWDAALSSLRLRLTPGLHRALGPQDLRVQAAATMIPEVEHAIDPPAESVGGHSHPPERPISIEG</sequence>
<dbReference type="InterPro" id="IPR014903">
    <property type="entry name" value="DUF1796"/>
</dbReference>
<gene>
    <name evidence="2" type="ORF">KPL78_01515</name>
</gene>
<evidence type="ECO:0000256" key="1">
    <source>
        <dbReference type="SAM" id="MobiDB-lite"/>
    </source>
</evidence>
<accession>A0ABS7A5Q0</accession>
<organism evidence="2 3">
    <name type="scientific">Roseomonas alba</name>
    <dbReference type="NCBI Taxonomy" id="2846776"/>
    <lineage>
        <taxon>Bacteria</taxon>
        <taxon>Pseudomonadati</taxon>
        <taxon>Pseudomonadota</taxon>
        <taxon>Alphaproteobacteria</taxon>
        <taxon>Acetobacterales</taxon>
        <taxon>Roseomonadaceae</taxon>
        <taxon>Roseomonas</taxon>
    </lineage>
</organism>
<protein>
    <submittedName>
        <fullName evidence="2">Papain-like cysteine peptidase</fullName>
    </submittedName>
</protein>
<keyword evidence="3" id="KW-1185">Reference proteome</keyword>
<evidence type="ECO:0000313" key="2">
    <source>
        <dbReference type="EMBL" id="MBW6396499.1"/>
    </source>
</evidence>
<dbReference type="EMBL" id="JAHYBZ010000001">
    <property type="protein sequence ID" value="MBW6396499.1"/>
    <property type="molecule type" value="Genomic_DNA"/>
</dbReference>
<feature type="region of interest" description="Disordered" evidence="1">
    <location>
        <begin position="230"/>
        <end position="251"/>
    </location>
</feature>
<proteinExistence type="predicted"/>
<name>A0ABS7A5Q0_9PROT</name>
<dbReference type="Pfam" id="PF08795">
    <property type="entry name" value="DUF1796"/>
    <property type="match status" value="1"/>
</dbReference>
<evidence type="ECO:0000313" key="3">
    <source>
        <dbReference type="Proteomes" id="UP001196565"/>
    </source>
</evidence>
<reference evidence="2 3" key="1">
    <citation type="submission" date="2021-07" db="EMBL/GenBank/DDBJ databases">
        <authorList>
            <person name="So Y."/>
        </authorList>
    </citation>
    <scope>NUCLEOTIDE SEQUENCE [LARGE SCALE GENOMIC DNA]</scope>
    <source>
        <strain evidence="2 3">HJA6</strain>
    </source>
</reference>
<comment type="caution">
    <text evidence="2">The sequence shown here is derived from an EMBL/GenBank/DDBJ whole genome shotgun (WGS) entry which is preliminary data.</text>
</comment>